<sequence length="69" mass="7608">MENVSETSPARRLLSKEPSFPANFSRHPDSVTPSGKMKLVRYQENPTSHWGPGTKAVGGGKRKRGKDDI</sequence>
<evidence type="ECO:0000313" key="2">
    <source>
        <dbReference type="EMBL" id="KAG5645231.1"/>
    </source>
</evidence>
<dbReference type="AlphaFoldDB" id="A0A9P7G8L0"/>
<reference evidence="2" key="1">
    <citation type="submission" date="2020-07" db="EMBL/GenBank/DDBJ databases">
        <authorList>
            <person name="Nieuwenhuis M."/>
            <person name="Van De Peppel L.J.J."/>
        </authorList>
    </citation>
    <scope>NUCLEOTIDE SEQUENCE</scope>
    <source>
        <strain evidence="2">AP01</strain>
        <tissue evidence="2">Mycelium</tissue>
    </source>
</reference>
<protein>
    <submittedName>
        <fullName evidence="2">Uncharacterized protein</fullName>
    </submittedName>
</protein>
<name>A0A9P7G8L0_9AGAR</name>
<evidence type="ECO:0000313" key="3">
    <source>
        <dbReference type="Proteomes" id="UP000775547"/>
    </source>
</evidence>
<accession>A0A9P7G8L0</accession>
<organism evidence="2 3">
    <name type="scientific">Asterophora parasitica</name>
    <dbReference type="NCBI Taxonomy" id="117018"/>
    <lineage>
        <taxon>Eukaryota</taxon>
        <taxon>Fungi</taxon>
        <taxon>Dikarya</taxon>
        <taxon>Basidiomycota</taxon>
        <taxon>Agaricomycotina</taxon>
        <taxon>Agaricomycetes</taxon>
        <taxon>Agaricomycetidae</taxon>
        <taxon>Agaricales</taxon>
        <taxon>Tricholomatineae</taxon>
        <taxon>Lyophyllaceae</taxon>
        <taxon>Asterophora</taxon>
    </lineage>
</organism>
<keyword evidence="3" id="KW-1185">Reference proteome</keyword>
<reference evidence="2" key="2">
    <citation type="submission" date="2021-10" db="EMBL/GenBank/DDBJ databases">
        <title>Phylogenomics reveals ancestral predisposition of the termite-cultivated fungus Termitomyces towards a domesticated lifestyle.</title>
        <authorList>
            <person name="Auxier B."/>
            <person name="Grum-Grzhimaylo A."/>
            <person name="Cardenas M.E."/>
            <person name="Lodge J.D."/>
            <person name="Laessoe T."/>
            <person name="Pedersen O."/>
            <person name="Smith M.E."/>
            <person name="Kuyper T.W."/>
            <person name="Franco-Molano E.A."/>
            <person name="Baroni T.J."/>
            <person name="Aanen D.K."/>
        </authorList>
    </citation>
    <scope>NUCLEOTIDE SEQUENCE</scope>
    <source>
        <strain evidence="2">AP01</strain>
        <tissue evidence="2">Mycelium</tissue>
    </source>
</reference>
<evidence type="ECO:0000256" key="1">
    <source>
        <dbReference type="SAM" id="MobiDB-lite"/>
    </source>
</evidence>
<feature type="compositionally biased region" description="Basic residues" evidence="1">
    <location>
        <begin position="60"/>
        <end position="69"/>
    </location>
</feature>
<proteinExistence type="predicted"/>
<dbReference type="Proteomes" id="UP000775547">
    <property type="component" value="Unassembled WGS sequence"/>
</dbReference>
<dbReference type="EMBL" id="JABCKV010000045">
    <property type="protein sequence ID" value="KAG5645231.1"/>
    <property type="molecule type" value="Genomic_DNA"/>
</dbReference>
<feature type="region of interest" description="Disordered" evidence="1">
    <location>
        <begin position="1"/>
        <end position="69"/>
    </location>
</feature>
<dbReference type="OrthoDB" id="6349953at2759"/>
<comment type="caution">
    <text evidence="2">The sequence shown here is derived from an EMBL/GenBank/DDBJ whole genome shotgun (WGS) entry which is preliminary data.</text>
</comment>
<gene>
    <name evidence="2" type="ORF">DXG03_006648</name>
</gene>